<keyword evidence="4" id="KW-1185">Reference proteome</keyword>
<feature type="domain" description="DUF1758" evidence="2">
    <location>
        <begin position="338"/>
        <end position="476"/>
    </location>
</feature>
<dbReference type="CDD" id="cd00303">
    <property type="entry name" value="retropepsin_like"/>
    <property type="match status" value="1"/>
</dbReference>
<dbReference type="InterPro" id="IPR043502">
    <property type="entry name" value="DNA/RNA_pol_sf"/>
</dbReference>
<feature type="region of interest" description="Disordered" evidence="1">
    <location>
        <begin position="264"/>
        <end position="305"/>
    </location>
</feature>
<protein>
    <recommendedName>
        <fullName evidence="2">DUF1758 domain-containing protein</fullName>
    </recommendedName>
</protein>
<evidence type="ECO:0000313" key="4">
    <source>
        <dbReference type="Proteomes" id="UP001162162"/>
    </source>
</evidence>
<evidence type="ECO:0000259" key="2">
    <source>
        <dbReference type="Pfam" id="PF05585"/>
    </source>
</evidence>
<dbReference type="Pfam" id="PF05380">
    <property type="entry name" value="Peptidase_A17"/>
    <property type="match status" value="1"/>
</dbReference>
<evidence type="ECO:0000313" key="3">
    <source>
        <dbReference type="EMBL" id="KAJ8960644.1"/>
    </source>
</evidence>
<feature type="compositionally biased region" description="Low complexity" evidence="1">
    <location>
        <begin position="1188"/>
        <end position="1197"/>
    </location>
</feature>
<name>A0AAV8Z8R2_9CUCU</name>
<dbReference type="EMBL" id="JAPWTK010000008">
    <property type="protein sequence ID" value="KAJ8960644.1"/>
    <property type="molecule type" value="Genomic_DNA"/>
</dbReference>
<accession>A0AAV8Z8R2</accession>
<gene>
    <name evidence="3" type="ORF">NQ318_013936</name>
</gene>
<feature type="compositionally biased region" description="Basic and acidic residues" evidence="1">
    <location>
        <begin position="1199"/>
        <end position="1213"/>
    </location>
</feature>
<dbReference type="Proteomes" id="UP001162162">
    <property type="component" value="Unassembled WGS sequence"/>
</dbReference>
<dbReference type="InterPro" id="IPR008737">
    <property type="entry name" value="DUF1758"/>
</dbReference>
<proteinExistence type="predicted"/>
<dbReference type="AlphaFoldDB" id="A0AAV8Z8R2"/>
<evidence type="ECO:0000256" key="1">
    <source>
        <dbReference type="SAM" id="MobiDB-lite"/>
    </source>
</evidence>
<dbReference type="SUPFAM" id="SSF56672">
    <property type="entry name" value="DNA/RNA polymerases"/>
    <property type="match status" value="1"/>
</dbReference>
<comment type="caution">
    <text evidence="3">The sequence shown here is derived from an EMBL/GenBank/DDBJ whole genome shotgun (WGS) entry which is preliminary data.</text>
</comment>
<dbReference type="Pfam" id="PF05585">
    <property type="entry name" value="DUF1758"/>
    <property type="match status" value="1"/>
</dbReference>
<dbReference type="PANTHER" id="PTHR47331">
    <property type="entry name" value="PHD-TYPE DOMAIN-CONTAINING PROTEIN"/>
    <property type="match status" value="1"/>
</dbReference>
<organism evidence="3 4">
    <name type="scientific">Aromia moschata</name>
    <dbReference type="NCBI Taxonomy" id="1265417"/>
    <lineage>
        <taxon>Eukaryota</taxon>
        <taxon>Metazoa</taxon>
        <taxon>Ecdysozoa</taxon>
        <taxon>Arthropoda</taxon>
        <taxon>Hexapoda</taxon>
        <taxon>Insecta</taxon>
        <taxon>Pterygota</taxon>
        <taxon>Neoptera</taxon>
        <taxon>Endopterygota</taxon>
        <taxon>Coleoptera</taxon>
        <taxon>Polyphaga</taxon>
        <taxon>Cucujiformia</taxon>
        <taxon>Chrysomeloidea</taxon>
        <taxon>Cerambycidae</taxon>
        <taxon>Cerambycinae</taxon>
        <taxon>Callichromatini</taxon>
        <taxon>Aromia</taxon>
    </lineage>
</organism>
<dbReference type="GO" id="GO:0071897">
    <property type="term" value="P:DNA biosynthetic process"/>
    <property type="evidence" value="ECO:0007669"/>
    <property type="project" value="UniProtKB-ARBA"/>
</dbReference>
<dbReference type="Gene3D" id="2.40.70.10">
    <property type="entry name" value="Acid Proteases"/>
    <property type="match status" value="1"/>
</dbReference>
<reference evidence="3" key="1">
    <citation type="journal article" date="2023" name="Insect Mol. Biol.">
        <title>Genome sequencing provides insights into the evolution of gene families encoding plant cell wall-degrading enzymes in longhorned beetles.</title>
        <authorList>
            <person name="Shin N.R."/>
            <person name="Okamura Y."/>
            <person name="Kirsch R."/>
            <person name="Pauchet Y."/>
        </authorList>
    </citation>
    <scope>NUCLEOTIDE SEQUENCE</scope>
    <source>
        <strain evidence="3">AMC_N1</strain>
    </source>
</reference>
<dbReference type="InterPro" id="IPR021109">
    <property type="entry name" value="Peptidase_aspartic_dom_sf"/>
</dbReference>
<sequence>MTIVDIKNTTALSSNCISDYFGLSQLQCTSVTPAGISASEGKHPRAHRPWEIAAYGRKHSALTDKSLHDNFKCRFAVLSEIKAGFDKQHTNILNIVSTMEDVKQWDFILFNMLFDRLDKSTATRFELSHDISSNTEDSFEILLDFLDKQCDAQSKVALSRNFNLKAADLSKSESKPRQYSTSRSVTSTSLTTNTQMSCPLCKADHSIYHCPNFLMKSPQERFSCAKTNKWCTNCLGHKHSVENCLSRGVCRKCSKKHNTLLHFSSNAPNNNSSPSTSQPNTHSTQSQASSSTSLTHSPHDSLSTSNTLLSHDNSLVLLSTAMVGVLNGHGQFTPVRALIDSASDSNYISSRCANKLGLARRSSNISVCGIGQTSAHSSQIVSSSIRPCHDTSPTFELDFIVLSRICSNMPSVSLEDTILSNFSNLSLADPKFNISGPIDMLLGADTFGHILKGATLNLSNGLVAIDTIFGWMVTGKMEKPPTTIVSNTFLSHADLSLERLVTKFWDLEQVPRSQKLTPEDNLAENHYSSTVSHLESGRFVIALPFRKDLPTFQVREEDRSYQKILWRFSKDDPVQTFVLNTVTYGMNCSPFLAIRTLLQLAKEFKNEFPIVSKILETDVYVDDVLSGSNSLNSALEVQQELISLLNKGCFELRKWASNHPGLLTHLPSSSLPFALDSETDSTVKILGLQWSPSSDSFIFKITPLQKICTKRSMLSDLARIFDPLGFLTPLTLYLKFIIQQLWARNTDWDSPPSDDILDIWTQFKQELSDIQDIHIPRHIIPESYIALELHGFCDASSRGYSAVIYLRSTLPSGKIQVNFICAKSKVAPLKSISIPRLELCSALLLSELMNFVLSLFEDHITISKVYAWSDSTITLAWINSSPHRWGTFVCNRVTKIHENVPSSIWRHISSQDNPADPASRGLLPSALISNSLWFSGPRWLSMSSEYWPTLSDIPETDEEKHHVTLLSVENQTPSKNTLSELIEKYSSLSKIQRILAYILRFLHNLKHAQAKQSGYLSRSELENSLTLLIKNVQEEEFSTEIYRLKSQRPLQRTFKKLTPFLDKSGVLRVGGRLMHLLAQCISDYFGLSQLQCTSVTPAGISASEGKHPRAHRPWEIAAYGRKQAGAPCGKFRARGHAAPAAPRHARWAPTERTAGGAPPAILARVRFVYVYAALSRWLRCRRTNTKEAPVVTAAPPTAKEPRQDEARSLRERSLPLRTGEIRTPAADRRGVFGESVGREIGRRYFSPIIQLGRI</sequence>
<dbReference type="PANTHER" id="PTHR47331:SF5">
    <property type="entry name" value="RIBONUCLEASE H"/>
    <property type="match status" value="1"/>
</dbReference>
<dbReference type="InterPro" id="IPR008042">
    <property type="entry name" value="Retrotrans_Pao"/>
</dbReference>
<feature type="region of interest" description="Disordered" evidence="1">
    <location>
        <begin position="1188"/>
        <end position="1213"/>
    </location>
</feature>